<comment type="caution">
    <text evidence="1">The sequence shown here is derived from an EMBL/GenBank/DDBJ whole genome shotgun (WGS) entry which is preliminary data.</text>
</comment>
<gene>
    <name evidence="1" type="ORF">BJ322DRAFT_1082109</name>
</gene>
<keyword evidence="2" id="KW-1185">Reference proteome</keyword>
<protein>
    <submittedName>
        <fullName evidence="1">Uncharacterized protein</fullName>
    </submittedName>
</protein>
<dbReference type="Proteomes" id="UP000736335">
    <property type="component" value="Unassembled WGS sequence"/>
</dbReference>
<dbReference type="EMBL" id="WIUZ02000015">
    <property type="protein sequence ID" value="KAF9780865.1"/>
    <property type="molecule type" value="Genomic_DNA"/>
</dbReference>
<evidence type="ECO:0000313" key="1">
    <source>
        <dbReference type="EMBL" id="KAF9780865.1"/>
    </source>
</evidence>
<organism evidence="1 2">
    <name type="scientific">Thelephora terrestris</name>
    <dbReference type="NCBI Taxonomy" id="56493"/>
    <lineage>
        <taxon>Eukaryota</taxon>
        <taxon>Fungi</taxon>
        <taxon>Dikarya</taxon>
        <taxon>Basidiomycota</taxon>
        <taxon>Agaricomycotina</taxon>
        <taxon>Agaricomycetes</taxon>
        <taxon>Thelephorales</taxon>
        <taxon>Thelephoraceae</taxon>
        <taxon>Thelephora</taxon>
    </lineage>
</organism>
<reference evidence="1" key="1">
    <citation type="journal article" date="2020" name="Nat. Commun.">
        <title>Large-scale genome sequencing of mycorrhizal fungi provides insights into the early evolution of symbiotic traits.</title>
        <authorList>
            <person name="Miyauchi S."/>
            <person name="Kiss E."/>
            <person name="Kuo A."/>
            <person name="Drula E."/>
            <person name="Kohler A."/>
            <person name="Sanchez-Garcia M."/>
            <person name="Morin E."/>
            <person name="Andreopoulos B."/>
            <person name="Barry K.W."/>
            <person name="Bonito G."/>
            <person name="Buee M."/>
            <person name="Carver A."/>
            <person name="Chen C."/>
            <person name="Cichocki N."/>
            <person name="Clum A."/>
            <person name="Culley D."/>
            <person name="Crous P.W."/>
            <person name="Fauchery L."/>
            <person name="Girlanda M."/>
            <person name="Hayes R.D."/>
            <person name="Keri Z."/>
            <person name="LaButti K."/>
            <person name="Lipzen A."/>
            <person name="Lombard V."/>
            <person name="Magnuson J."/>
            <person name="Maillard F."/>
            <person name="Murat C."/>
            <person name="Nolan M."/>
            <person name="Ohm R.A."/>
            <person name="Pangilinan J."/>
            <person name="Pereira M.F."/>
            <person name="Perotto S."/>
            <person name="Peter M."/>
            <person name="Pfister S."/>
            <person name="Riley R."/>
            <person name="Sitrit Y."/>
            <person name="Stielow J.B."/>
            <person name="Szollosi G."/>
            <person name="Zifcakova L."/>
            <person name="Stursova M."/>
            <person name="Spatafora J.W."/>
            <person name="Tedersoo L."/>
            <person name="Vaario L.M."/>
            <person name="Yamada A."/>
            <person name="Yan M."/>
            <person name="Wang P."/>
            <person name="Xu J."/>
            <person name="Bruns T."/>
            <person name="Baldrian P."/>
            <person name="Vilgalys R."/>
            <person name="Dunand C."/>
            <person name="Henrissat B."/>
            <person name="Grigoriev I.V."/>
            <person name="Hibbett D."/>
            <person name="Nagy L.G."/>
            <person name="Martin F.M."/>
        </authorList>
    </citation>
    <scope>NUCLEOTIDE SEQUENCE</scope>
    <source>
        <strain evidence="1">UH-Tt-Lm1</strain>
    </source>
</reference>
<reference evidence="1" key="2">
    <citation type="submission" date="2020-11" db="EMBL/GenBank/DDBJ databases">
        <authorList>
            <consortium name="DOE Joint Genome Institute"/>
            <person name="Kuo A."/>
            <person name="Miyauchi S."/>
            <person name="Kiss E."/>
            <person name="Drula E."/>
            <person name="Kohler A."/>
            <person name="Sanchez-Garcia M."/>
            <person name="Andreopoulos B."/>
            <person name="Barry K.W."/>
            <person name="Bonito G."/>
            <person name="Buee M."/>
            <person name="Carver A."/>
            <person name="Chen C."/>
            <person name="Cichocki N."/>
            <person name="Clum A."/>
            <person name="Culley D."/>
            <person name="Crous P.W."/>
            <person name="Fauchery L."/>
            <person name="Girlanda M."/>
            <person name="Hayes R."/>
            <person name="Keri Z."/>
            <person name="Labutti K."/>
            <person name="Lipzen A."/>
            <person name="Lombard V."/>
            <person name="Magnuson J."/>
            <person name="Maillard F."/>
            <person name="Morin E."/>
            <person name="Murat C."/>
            <person name="Nolan M."/>
            <person name="Ohm R."/>
            <person name="Pangilinan J."/>
            <person name="Pereira M."/>
            <person name="Perotto S."/>
            <person name="Peter M."/>
            <person name="Riley R."/>
            <person name="Sitrit Y."/>
            <person name="Stielow B."/>
            <person name="Szollosi G."/>
            <person name="Zifcakova L."/>
            <person name="Stursova M."/>
            <person name="Spatafora J.W."/>
            <person name="Tedersoo L."/>
            <person name="Vaario L.-M."/>
            <person name="Yamada A."/>
            <person name="Yan M."/>
            <person name="Wang P."/>
            <person name="Xu J."/>
            <person name="Bruns T."/>
            <person name="Baldrian P."/>
            <person name="Vilgalys R."/>
            <person name="Henrissat B."/>
            <person name="Grigoriev I.V."/>
            <person name="Hibbett D."/>
            <person name="Nagy L.G."/>
            <person name="Martin F.M."/>
        </authorList>
    </citation>
    <scope>NUCLEOTIDE SEQUENCE</scope>
    <source>
        <strain evidence="1">UH-Tt-Lm1</strain>
    </source>
</reference>
<dbReference type="AlphaFoldDB" id="A0A9P6H721"/>
<accession>A0A9P6H721</accession>
<name>A0A9P6H721_9AGAM</name>
<sequence length="88" mass="10266">MDLSWGSRYSCLWIALCSCMRPFLARFQKLSKVQSQELPFVPLYIALSSRIQSREKPDTDTARIITYRRTNLPQSNPRVQPHPEEVVL</sequence>
<evidence type="ECO:0000313" key="2">
    <source>
        <dbReference type="Proteomes" id="UP000736335"/>
    </source>
</evidence>
<proteinExistence type="predicted"/>